<keyword evidence="15" id="KW-1185">Reference proteome</keyword>
<evidence type="ECO:0000256" key="2">
    <source>
        <dbReference type="ARBA" id="ARBA00001968"/>
    </source>
</evidence>
<feature type="binding site" evidence="13">
    <location>
        <position position="109"/>
    </location>
    <ligand>
        <name>Mg(2+)</name>
        <dbReference type="ChEBI" id="CHEBI:18420"/>
    </ligand>
</feature>
<dbReference type="PANTHER" id="PTHR33254:SF4">
    <property type="entry name" value="4-HYDROXY-4-METHYL-2-OXOGLUTARATE ALDOLASE 3-RELATED"/>
    <property type="match status" value="1"/>
</dbReference>
<dbReference type="EMBL" id="BLAF01000010">
    <property type="protein sequence ID" value="GES19099.1"/>
    <property type="molecule type" value="Genomic_DNA"/>
</dbReference>
<dbReference type="GO" id="GO:0047443">
    <property type="term" value="F:4-hydroxy-4-methyl-2-oxoglutarate aldolase activity"/>
    <property type="evidence" value="ECO:0007669"/>
    <property type="project" value="UniProtKB-EC"/>
</dbReference>
<dbReference type="GO" id="GO:0046872">
    <property type="term" value="F:metal ion binding"/>
    <property type="evidence" value="ECO:0007669"/>
    <property type="project" value="UniProtKB-KW"/>
</dbReference>
<evidence type="ECO:0000256" key="13">
    <source>
        <dbReference type="PIRSR" id="PIRSR605493-1"/>
    </source>
</evidence>
<organism evidence="14 15">
    <name type="scientific">Acrocarpospora pleiomorpha</name>
    <dbReference type="NCBI Taxonomy" id="90975"/>
    <lineage>
        <taxon>Bacteria</taxon>
        <taxon>Bacillati</taxon>
        <taxon>Actinomycetota</taxon>
        <taxon>Actinomycetes</taxon>
        <taxon>Streptosporangiales</taxon>
        <taxon>Streptosporangiaceae</taxon>
        <taxon>Acrocarpospora</taxon>
    </lineage>
</organism>
<name>A0A5M3XG41_9ACTN</name>
<evidence type="ECO:0000256" key="4">
    <source>
        <dbReference type="ARBA" id="ARBA00011233"/>
    </source>
</evidence>
<dbReference type="Gene3D" id="3.50.30.40">
    <property type="entry name" value="Ribonuclease E inhibitor RraA/RraA-like"/>
    <property type="match status" value="1"/>
</dbReference>
<reference evidence="14 15" key="1">
    <citation type="submission" date="2019-10" db="EMBL/GenBank/DDBJ databases">
        <title>Whole genome shotgun sequence of Acrocarpospora pleiomorpha NBRC 16267.</title>
        <authorList>
            <person name="Ichikawa N."/>
            <person name="Kimura A."/>
            <person name="Kitahashi Y."/>
            <person name="Komaki H."/>
            <person name="Oguchi A."/>
        </authorList>
    </citation>
    <scope>NUCLEOTIDE SEQUENCE [LARGE SCALE GENOMIC DNA]</scope>
    <source>
        <strain evidence="14 15">NBRC 16267</strain>
    </source>
</reference>
<dbReference type="AlphaFoldDB" id="A0A5M3XG41"/>
<dbReference type="InterPro" id="IPR005493">
    <property type="entry name" value="RraA/RraA-like"/>
</dbReference>
<gene>
    <name evidence="14" type="ORF">Aple_019950</name>
</gene>
<keyword evidence="13" id="KW-0460">Magnesium</keyword>
<evidence type="ECO:0000313" key="15">
    <source>
        <dbReference type="Proteomes" id="UP000377595"/>
    </source>
</evidence>
<dbReference type="GO" id="GO:0008948">
    <property type="term" value="F:oxaloacetate decarboxylase activity"/>
    <property type="evidence" value="ECO:0007669"/>
    <property type="project" value="UniProtKB-EC"/>
</dbReference>
<keyword evidence="13" id="KW-0479">Metal-binding</keyword>
<dbReference type="PANTHER" id="PTHR33254">
    <property type="entry name" value="4-HYDROXY-4-METHYL-2-OXOGLUTARATE ALDOLASE 3-RELATED"/>
    <property type="match status" value="1"/>
</dbReference>
<comment type="catalytic activity">
    <reaction evidence="12">
        <text>oxaloacetate + H(+) = pyruvate + CO2</text>
        <dbReference type="Rhea" id="RHEA:15641"/>
        <dbReference type="ChEBI" id="CHEBI:15361"/>
        <dbReference type="ChEBI" id="CHEBI:15378"/>
        <dbReference type="ChEBI" id="CHEBI:16452"/>
        <dbReference type="ChEBI" id="CHEBI:16526"/>
        <dbReference type="EC" id="4.1.1.112"/>
    </reaction>
</comment>
<comment type="catalytic activity">
    <reaction evidence="1">
        <text>4-hydroxy-4-methyl-2-oxoglutarate = 2 pyruvate</text>
        <dbReference type="Rhea" id="RHEA:22748"/>
        <dbReference type="ChEBI" id="CHEBI:15361"/>
        <dbReference type="ChEBI" id="CHEBI:58276"/>
        <dbReference type="EC" id="4.1.3.17"/>
    </reaction>
</comment>
<evidence type="ECO:0000313" key="14">
    <source>
        <dbReference type="EMBL" id="GES19099.1"/>
    </source>
</evidence>
<evidence type="ECO:0000256" key="9">
    <source>
        <dbReference type="ARBA" id="ARBA00029596"/>
    </source>
</evidence>
<dbReference type="EC" id="4.1.1.112" evidence="6"/>
<comment type="subunit">
    <text evidence="4">Homotrimer.</text>
</comment>
<feature type="binding site" evidence="13">
    <location>
        <begin position="86"/>
        <end position="89"/>
    </location>
    <ligand>
        <name>substrate</name>
    </ligand>
</feature>
<evidence type="ECO:0000256" key="11">
    <source>
        <dbReference type="ARBA" id="ARBA00032305"/>
    </source>
</evidence>
<accession>A0A5M3XG41</accession>
<dbReference type="Pfam" id="PF03737">
    <property type="entry name" value="RraA-like"/>
    <property type="match status" value="1"/>
</dbReference>
<evidence type="ECO:0000256" key="5">
    <source>
        <dbReference type="ARBA" id="ARBA00012213"/>
    </source>
</evidence>
<evidence type="ECO:0000256" key="10">
    <source>
        <dbReference type="ARBA" id="ARBA00030169"/>
    </source>
</evidence>
<dbReference type="RefSeq" id="WP_155344213.1">
    <property type="nucleotide sequence ID" value="NZ_BAAAHM010000018.1"/>
</dbReference>
<evidence type="ECO:0000256" key="8">
    <source>
        <dbReference type="ARBA" id="ARBA00025046"/>
    </source>
</evidence>
<comment type="caution">
    <text evidence="14">The sequence shown here is derived from an EMBL/GenBank/DDBJ whole genome shotgun (WGS) entry which is preliminary data.</text>
</comment>
<dbReference type="Proteomes" id="UP000377595">
    <property type="component" value="Unassembled WGS sequence"/>
</dbReference>
<comment type="cofactor">
    <cofactor evidence="2">
        <name>a divalent metal cation</name>
        <dbReference type="ChEBI" id="CHEBI:60240"/>
    </cofactor>
</comment>
<protein>
    <recommendedName>
        <fullName evidence="7">Putative 4-hydroxy-4-methyl-2-oxoglutarate aldolase</fullName>
        <ecNumber evidence="6">4.1.1.112</ecNumber>
        <ecNumber evidence="5">4.1.3.17</ecNumber>
    </recommendedName>
    <alternativeName>
        <fullName evidence="11">Oxaloacetate decarboxylase</fullName>
    </alternativeName>
    <alternativeName>
        <fullName evidence="9">Regulator of ribonuclease activity homolog</fullName>
    </alternativeName>
    <alternativeName>
        <fullName evidence="10">RraA-like protein</fullName>
    </alternativeName>
</protein>
<comment type="cofactor">
    <cofactor evidence="13">
        <name>Mg(2+)</name>
        <dbReference type="ChEBI" id="CHEBI:18420"/>
    </cofactor>
</comment>
<comment type="function">
    <text evidence="8">Catalyzes the aldol cleavage of 4-hydroxy-4-methyl-2-oxoglutarate (HMG) into 2 molecules of pyruvate. Also contains a secondary oxaloacetate (OAA) decarboxylase activity due to the common pyruvate enolate transition state formed following C-C bond cleavage in the retro-aldol and decarboxylation reactions.</text>
</comment>
<evidence type="ECO:0000256" key="3">
    <source>
        <dbReference type="ARBA" id="ARBA00008621"/>
    </source>
</evidence>
<sequence length="217" mass="22399">MTQAAALLALGTGTVSDALDRLGIPGQCAGLAGLVPGGTVAGPAFTVRYGPNGLSGGTVGDYIDDVPPGHVVVLDNRGRTDATVWGDILTTVASGRGVGGTVIDGVCRDLDRSLETGYPIFARGNWMRTGKDRVRAEEIGGPVGIGGVRVHPGDILIGDRDGVLALPADRLDQIHEVAAAIAAAENEIRAHVATGLTLREARARTGYHHLQAQERES</sequence>
<evidence type="ECO:0000256" key="12">
    <source>
        <dbReference type="ARBA" id="ARBA00047973"/>
    </source>
</evidence>
<dbReference type="SUPFAM" id="SSF89562">
    <property type="entry name" value="RraA-like"/>
    <property type="match status" value="1"/>
</dbReference>
<dbReference type="EC" id="4.1.3.17" evidence="5"/>
<feature type="binding site" evidence="13">
    <location>
        <position position="108"/>
    </location>
    <ligand>
        <name>substrate</name>
    </ligand>
</feature>
<evidence type="ECO:0000256" key="7">
    <source>
        <dbReference type="ARBA" id="ARBA00016549"/>
    </source>
</evidence>
<comment type="similarity">
    <text evidence="3">Belongs to the class II aldolase/RraA-like family.</text>
</comment>
<dbReference type="CDD" id="cd16841">
    <property type="entry name" value="RraA_family"/>
    <property type="match status" value="1"/>
</dbReference>
<evidence type="ECO:0000256" key="1">
    <source>
        <dbReference type="ARBA" id="ARBA00001342"/>
    </source>
</evidence>
<dbReference type="InterPro" id="IPR036704">
    <property type="entry name" value="RraA/RraA-like_sf"/>
</dbReference>
<dbReference type="OrthoDB" id="943692at2"/>
<proteinExistence type="inferred from homology"/>
<evidence type="ECO:0000256" key="6">
    <source>
        <dbReference type="ARBA" id="ARBA00012947"/>
    </source>
</evidence>